<dbReference type="GO" id="GO:0051495">
    <property type="term" value="P:positive regulation of cytoskeleton organization"/>
    <property type="evidence" value="ECO:0007669"/>
    <property type="project" value="InterPro"/>
</dbReference>
<dbReference type="Pfam" id="PF06154">
    <property type="entry name" value="CbeA_antitoxin"/>
    <property type="match status" value="1"/>
</dbReference>
<dbReference type="SUPFAM" id="SSF143737">
    <property type="entry name" value="YeeU-like"/>
    <property type="match status" value="1"/>
</dbReference>
<reference evidence="1" key="1">
    <citation type="submission" date="2022-01" db="EMBL/GenBank/DDBJ databases">
        <title>Genetic Characterization of Carbapenem-resistant Citrobacter spp. from China: a multicenter study.</title>
        <authorList>
            <person name="Ye L."/>
        </authorList>
    </citation>
    <scope>NUCLEOTIDE SEQUENCE</scope>
    <source>
        <strain evidence="1">IR5464</strain>
    </source>
</reference>
<dbReference type="InterPro" id="IPR009320">
    <property type="entry name" value="Antitoxin_CbeA"/>
</dbReference>
<gene>
    <name evidence="1" type="ORF">L2102_17910</name>
</gene>
<dbReference type="AlphaFoldDB" id="A0AAJ1JZ43"/>
<organism evidence="1 2">
    <name type="scientific">Citrobacter portucalensis</name>
    <dbReference type="NCBI Taxonomy" id="1639133"/>
    <lineage>
        <taxon>Bacteria</taxon>
        <taxon>Pseudomonadati</taxon>
        <taxon>Pseudomonadota</taxon>
        <taxon>Gammaproteobacteria</taxon>
        <taxon>Enterobacterales</taxon>
        <taxon>Enterobacteriaceae</taxon>
        <taxon>Citrobacter</taxon>
        <taxon>Citrobacter freundii complex</taxon>
    </lineage>
</organism>
<sequence length="125" mass="13785">MQNTTPVANHDIAKPWWGLKLAVTPSFGARLVQEGNQLHYLADRASIAGTFSDADLRHLDQAFPVLLKQLELMLVSGELNPRQQRGVTLYAKGLTCDADTLGSCGYLISRFIRHQATESPTNSTF</sequence>
<dbReference type="InterPro" id="IPR038025">
    <property type="entry name" value="CbeA_sf"/>
</dbReference>
<proteinExistence type="predicted"/>
<dbReference type="Gene3D" id="3.30.450.20">
    <property type="entry name" value="PAS domain"/>
    <property type="match status" value="1"/>
</dbReference>
<name>A0AAJ1JZ43_9ENTR</name>
<dbReference type="Proteomes" id="UP001147046">
    <property type="component" value="Unassembled WGS sequence"/>
</dbReference>
<comment type="caution">
    <text evidence="1">The sequence shown here is derived from an EMBL/GenBank/DDBJ whole genome shotgun (WGS) entry which is preliminary data.</text>
</comment>
<protein>
    <submittedName>
        <fullName evidence="1">Type IV toxin-antitoxin system YeeU family antitoxin</fullName>
    </submittedName>
</protein>
<dbReference type="EMBL" id="JAKIHV010000014">
    <property type="protein sequence ID" value="MDE9625198.1"/>
    <property type="molecule type" value="Genomic_DNA"/>
</dbReference>
<evidence type="ECO:0000313" key="1">
    <source>
        <dbReference type="EMBL" id="MDE9625198.1"/>
    </source>
</evidence>
<accession>A0AAJ1JZ43</accession>
<evidence type="ECO:0000313" key="2">
    <source>
        <dbReference type="Proteomes" id="UP001147046"/>
    </source>
</evidence>